<evidence type="ECO:0000313" key="2">
    <source>
        <dbReference type="EMBL" id="JAE21873.1"/>
    </source>
</evidence>
<proteinExistence type="predicted"/>
<organism evidence="2">
    <name type="scientific">Arundo donax</name>
    <name type="common">Giant reed</name>
    <name type="synonym">Donax arundinaceus</name>
    <dbReference type="NCBI Taxonomy" id="35708"/>
    <lineage>
        <taxon>Eukaryota</taxon>
        <taxon>Viridiplantae</taxon>
        <taxon>Streptophyta</taxon>
        <taxon>Embryophyta</taxon>
        <taxon>Tracheophyta</taxon>
        <taxon>Spermatophyta</taxon>
        <taxon>Magnoliopsida</taxon>
        <taxon>Liliopsida</taxon>
        <taxon>Poales</taxon>
        <taxon>Poaceae</taxon>
        <taxon>PACMAD clade</taxon>
        <taxon>Arundinoideae</taxon>
        <taxon>Arundineae</taxon>
        <taxon>Arundo</taxon>
    </lineage>
</organism>
<reference evidence="2" key="2">
    <citation type="journal article" date="2015" name="Data Brief">
        <title>Shoot transcriptome of the giant reed, Arundo donax.</title>
        <authorList>
            <person name="Barrero R.A."/>
            <person name="Guerrero F.D."/>
            <person name="Moolhuijzen P."/>
            <person name="Goolsby J.A."/>
            <person name="Tidwell J."/>
            <person name="Bellgard S.E."/>
            <person name="Bellgard M.I."/>
        </authorList>
    </citation>
    <scope>NUCLEOTIDE SEQUENCE</scope>
    <source>
        <tissue evidence="2">Shoot tissue taken approximately 20 cm above the soil surface</tissue>
    </source>
</reference>
<keyword evidence="1" id="KW-1133">Transmembrane helix</keyword>
<dbReference type="EMBL" id="GBRH01176023">
    <property type="protein sequence ID" value="JAE21873.1"/>
    <property type="molecule type" value="Transcribed_RNA"/>
</dbReference>
<keyword evidence="1" id="KW-0812">Transmembrane</keyword>
<dbReference type="AlphaFoldDB" id="A0A0A9GMF7"/>
<evidence type="ECO:0000256" key="1">
    <source>
        <dbReference type="SAM" id="Phobius"/>
    </source>
</evidence>
<keyword evidence="1" id="KW-0472">Membrane</keyword>
<accession>A0A0A9GMF7</accession>
<feature type="transmembrane region" description="Helical" evidence="1">
    <location>
        <begin position="20"/>
        <end position="43"/>
    </location>
</feature>
<protein>
    <submittedName>
        <fullName evidence="2">Uncharacterized protein</fullName>
    </submittedName>
</protein>
<sequence length="52" mass="5969">MVNTMKTTEWQGTKPVPLEGLLKGSLLILLWVLMLQCVLSCLVRMSYMLLWS</sequence>
<name>A0A0A9GMF7_ARUDO</name>
<reference evidence="2" key="1">
    <citation type="submission" date="2014-09" db="EMBL/GenBank/DDBJ databases">
        <authorList>
            <person name="Magalhaes I.L.F."/>
            <person name="Oliveira U."/>
            <person name="Santos F.R."/>
            <person name="Vidigal T.H.D.A."/>
            <person name="Brescovit A.D."/>
            <person name="Santos A.J."/>
        </authorList>
    </citation>
    <scope>NUCLEOTIDE SEQUENCE</scope>
    <source>
        <tissue evidence="2">Shoot tissue taken approximately 20 cm above the soil surface</tissue>
    </source>
</reference>